<evidence type="ECO:0000313" key="6">
    <source>
        <dbReference type="Proteomes" id="UP000242367"/>
    </source>
</evidence>
<dbReference type="Pfam" id="PF25863">
    <property type="entry name" value="PglZ_C"/>
    <property type="match status" value="1"/>
</dbReference>
<name>A0A2P4UNJ0_9ACTN</name>
<evidence type="ECO:0000256" key="1">
    <source>
        <dbReference type="SAM" id="MobiDB-lite"/>
    </source>
</evidence>
<feature type="domain" description="Alkaline phosphatase-like protein PglZ N-terminal" evidence="3">
    <location>
        <begin position="24"/>
        <end position="112"/>
    </location>
</feature>
<dbReference type="InterPro" id="IPR047992">
    <property type="entry name" value="BREX_PglZ"/>
</dbReference>
<evidence type="ECO:0000259" key="3">
    <source>
        <dbReference type="Pfam" id="PF25862"/>
    </source>
</evidence>
<dbReference type="Pfam" id="PF25861">
    <property type="entry name" value="PglZ_2nd"/>
    <property type="match status" value="1"/>
</dbReference>
<protein>
    <recommendedName>
        <fullName evidence="7">BREX-2 system phosphatase PglZ</fullName>
    </recommendedName>
</protein>
<sequence length="762" mass="80906">MPVMSALRLTVPAVKQYLLSSKWRDVFTKGRAVVLLRSAPHWDGPADVDLGGGRKIRVVAAVSVLAVHELVLDHLAGHDGPAVLVVLTDQEPSDLDQAILARTHRYRIHAVDGWEVVRDKFGASDVDSRLRALPWTAEALLDATPPEGWPQVPGGVLSSRTALSLLAQRRLRLGRYAPADEPADATGIDVHALLRWSLRDGAPETLLSLRAPERDGVAAFLGEDDQAGTAARALLALVAAGHGADAVPFGLVCAALWRHAPQDAGALRAQGRAERWFGEAPPASGAAFDELVGTFGRACEEFVVSLRAEERGAVLHRAEALTRQFAAETAAQHSPVLDEGLAARFATLGAALGTLDAVRADAALRDLADHRRADEPGTRARIGRAAMAVRLVRWLGTEPSAEVETVAAGIERHIAETGWVDRALAHLGDPELRAACDRIAGRVRERRTALDRSFAGVLAAGPGAALTAGTFPDRVVRPLVTGRSARRVLLVRLTGTDAASAAELADELLSEWAEFDPVPDASAPRRRGLLAGDEAPDRLGEPVDASALAAALDDPERPVVIVRDEGRLDGLARLLRAAADRDLAVLLTGDPAPPDGLAGAAVPVLAFLPFGADPPKGWRELGDQRPAWWRDEAPAAPPPARSRRRSRSVPPPGAAALFDVAAPDPVDALLASEIFTGQLELVASRKPPLAKFRTAVQALLDDGTLPVTALAQRIGLPASRAAGFAAILAQVLNYDGAQVLERLPDGRTVRLNRALLREQFEL</sequence>
<evidence type="ECO:0000259" key="2">
    <source>
        <dbReference type="Pfam" id="PF25861"/>
    </source>
</evidence>
<dbReference type="NCBIfam" id="NF033446">
    <property type="entry name" value="BREX_PglZ_2"/>
    <property type="match status" value="1"/>
</dbReference>
<keyword evidence="6" id="KW-1185">Reference proteome</keyword>
<evidence type="ECO:0008006" key="7">
    <source>
        <dbReference type="Google" id="ProtNLM"/>
    </source>
</evidence>
<dbReference type="EMBL" id="MTBP01000001">
    <property type="protein sequence ID" value="POM26623.1"/>
    <property type="molecule type" value="Genomic_DNA"/>
</dbReference>
<evidence type="ECO:0000313" key="5">
    <source>
        <dbReference type="EMBL" id="POM26623.1"/>
    </source>
</evidence>
<dbReference type="InterPro" id="IPR058882">
    <property type="entry name" value="PglZ_C"/>
</dbReference>
<dbReference type="AlphaFoldDB" id="A0A2P4UNJ0"/>
<evidence type="ECO:0000259" key="4">
    <source>
        <dbReference type="Pfam" id="PF25863"/>
    </source>
</evidence>
<feature type="domain" description="Alkaline phosphatase-like protein PglZ C-terminal" evidence="4">
    <location>
        <begin position="662"/>
        <end position="761"/>
    </location>
</feature>
<dbReference type="Pfam" id="PF25862">
    <property type="entry name" value="PglZ_1st"/>
    <property type="match status" value="1"/>
</dbReference>
<feature type="domain" description="Alkaline phosphatase-like protein PglZ second" evidence="2">
    <location>
        <begin position="189"/>
        <end position="336"/>
    </location>
</feature>
<organism evidence="5 6">
    <name type="scientific">Actinomadura rubteroloni</name>
    <dbReference type="NCBI Taxonomy" id="1926885"/>
    <lineage>
        <taxon>Bacteria</taxon>
        <taxon>Bacillati</taxon>
        <taxon>Actinomycetota</taxon>
        <taxon>Actinomycetes</taxon>
        <taxon>Streptosporangiales</taxon>
        <taxon>Thermomonosporaceae</taxon>
        <taxon>Actinomadura</taxon>
    </lineage>
</organism>
<gene>
    <name evidence="5" type="ORF">BTM25_10250</name>
</gene>
<comment type="caution">
    <text evidence="5">The sequence shown here is derived from an EMBL/GenBank/DDBJ whole genome shotgun (WGS) entry which is preliminary data.</text>
</comment>
<dbReference type="Proteomes" id="UP000242367">
    <property type="component" value="Unassembled WGS sequence"/>
</dbReference>
<dbReference type="InterPro" id="IPR058881">
    <property type="entry name" value="PglZ_2nd"/>
</dbReference>
<feature type="region of interest" description="Disordered" evidence="1">
    <location>
        <begin position="628"/>
        <end position="649"/>
    </location>
</feature>
<reference evidence="5 6" key="1">
    <citation type="journal article" date="2017" name="Chemistry">
        <title>Isolation, Biosynthesis and Chemical Modifications of Rubterolones A-F: Rare Tropolone Alkaloids from Actinomadura sp. 5-2.</title>
        <authorList>
            <person name="Guo H."/>
            <person name="Benndorf R."/>
            <person name="Leichnitz D."/>
            <person name="Klassen J.L."/>
            <person name="Vollmers J."/>
            <person name="Gorls H."/>
            <person name="Steinacker M."/>
            <person name="Weigel C."/>
            <person name="Dahse H.M."/>
            <person name="Kaster A.K."/>
            <person name="de Beer Z.W."/>
            <person name="Poulsen M."/>
            <person name="Beemelmanns C."/>
        </authorList>
    </citation>
    <scope>NUCLEOTIDE SEQUENCE [LARGE SCALE GENOMIC DNA]</scope>
    <source>
        <strain evidence="5 6">5-2</strain>
    </source>
</reference>
<accession>A0A2P4UNJ0</accession>
<proteinExistence type="predicted"/>
<dbReference type="InterPro" id="IPR058880">
    <property type="entry name" value="PglZ_N"/>
</dbReference>